<evidence type="ECO:0000256" key="4">
    <source>
        <dbReference type="ARBA" id="ARBA00022792"/>
    </source>
</evidence>
<dbReference type="PANTHER" id="PTHR15371:SF0">
    <property type="entry name" value="SD19278P"/>
    <property type="match status" value="1"/>
</dbReference>
<evidence type="ECO:0000256" key="6">
    <source>
        <dbReference type="ARBA" id="ARBA00023128"/>
    </source>
</evidence>
<comment type="subunit">
    <text evidence="8">Component of the TIM23 complex, at least composed of TIM23, TIM17, TIM50 and TIM21.</text>
</comment>
<dbReference type="Proteomes" id="UP000000591">
    <property type="component" value="Chromosome I"/>
</dbReference>
<dbReference type="Pfam" id="PF02466">
    <property type="entry name" value="Tim17"/>
    <property type="match status" value="1"/>
</dbReference>
<dbReference type="GO" id="GO:0008320">
    <property type="term" value="F:protein transmembrane transporter activity"/>
    <property type="evidence" value="ECO:0000318"/>
    <property type="project" value="GO_Central"/>
</dbReference>
<gene>
    <name evidence="10" type="ORF">AGOS_AAR070C</name>
</gene>
<comment type="similarity">
    <text evidence="2 8">Belongs to the Tim17/Tim22/Tim23 family.</text>
</comment>
<keyword evidence="8" id="KW-0813">Transport</keyword>
<evidence type="ECO:0000313" key="10">
    <source>
        <dbReference type="EMBL" id="AAS50435.1"/>
    </source>
</evidence>
<evidence type="ECO:0000256" key="5">
    <source>
        <dbReference type="ARBA" id="ARBA00022989"/>
    </source>
</evidence>
<keyword evidence="3" id="KW-0812">Transmembrane</keyword>
<keyword evidence="4 8" id="KW-0999">Mitochondrion inner membrane</keyword>
<reference evidence="11" key="2">
    <citation type="journal article" date="2013" name="G3 (Bethesda)">
        <title>Genomes of Ashbya fungi isolated from insects reveal four mating-type loci, numerous translocations, lack of transposons, and distinct gene duplications.</title>
        <authorList>
            <person name="Dietrich F.S."/>
            <person name="Voegeli S."/>
            <person name="Kuo S."/>
            <person name="Philippsen P."/>
        </authorList>
    </citation>
    <scope>GENOME REANNOTATION</scope>
    <source>
        <strain evidence="11">ATCC 10895 / CBS 109.51 / FGSC 9923 / NRRL Y-1056</strain>
    </source>
</reference>
<dbReference type="InterPro" id="IPR045238">
    <property type="entry name" value="Tim23-like"/>
</dbReference>
<dbReference type="InParanoid" id="Q75EK9"/>
<keyword evidence="7" id="KW-0472">Membrane</keyword>
<evidence type="ECO:0000313" key="11">
    <source>
        <dbReference type="Proteomes" id="UP000000591"/>
    </source>
</evidence>
<proteinExistence type="inferred from homology"/>
<dbReference type="RefSeq" id="NP_982611.1">
    <property type="nucleotide sequence ID" value="NM_207964.1"/>
</dbReference>
<dbReference type="GO" id="GO:0030150">
    <property type="term" value="P:protein import into mitochondrial matrix"/>
    <property type="evidence" value="ECO:0000318"/>
    <property type="project" value="GO_Central"/>
</dbReference>
<evidence type="ECO:0000256" key="7">
    <source>
        <dbReference type="ARBA" id="ARBA00023136"/>
    </source>
</evidence>
<dbReference type="GeneID" id="4618706"/>
<keyword evidence="5" id="KW-1133">Transmembrane helix</keyword>
<sequence length="267" mass="28607">MCHVMNEKFSASSRRATRAQSHHQVKHDGGPTEHRPVEGSHKVSARQGYQTKELRWDMSFLFGSKKQDSGADDRKLQETLGFDPQQVTNVANIIATPGALDPSRLHPLAGLERGVEYLDLDEEKLSSVEGSQGLIPSRGWTDDLCYGTGSVYLTGLGLGGAYGFFEGLRNIPPNAPGKLQLNTVLNHITRRGPFLGNNAGVLALTYNLINSTIEGLRGKHDAAGSIASGAIAGALFKSSKGLKPMYYASGSMALVAAGWCGLKTLLL</sequence>
<comment type="function">
    <text evidence="8">Essential component of the TIM23 complex, a complex that mediates the translocation of transit peptide-containing proteins across the mitochondrial inner membrane.</text>
</comment>
<dbReference type="eggNOG" id="KOG3324">
    <property type="taxonomic scope" value="Eukaryota"/>
</dbReference>
<evidence type="ECO:0000256" key="9">
    <source>
        <dbReference type="SAM" id="MobiDB-lite"/>
    </source>
</evidence>
<evidence type="ECO:0000256" key="3">
    <source>
        <dbReference type="ARBA" id="ARBA00022692"/>
    </source>
</evidence>
<comment type="subcellular location">
    <subcellularLocation>
        <location evidence="1 8">Mitochondrion inner membrane</location>
        <topology evidence="1 8">Multi-pass membrane protein</topology>
    </subcellularLocation>
</comment>
<dbReference type="HOGENOM" id="CLU_063935_1_0_1"/>
<dbReference type="FunCoup" id="Q75EK9">
    <property type="interactions" value="610"/>
</dbReference>
<dbReference type="PANTHER" id="PTHR15371">
    <property type="entry name" value="TIM23"/>
    <property type="match status" value="1"/>
</dbReference>
<protein>
    <recommendedName>
        <fullName evidence="8">Mitochondrial import inner membrane translocase subunit TIM23</fullName>
    </recommendedName>
</protein>
<dbReference type="STRING" id="284811.Q75EK9"/>
<dbReference type="GO" id="GO:0030943">
    <property type="term" value="F:mitochondrion targeting sequence binding"/>
    <property type="evidence" value="ECO:0007669"/>
    <property type="project" value="EnsemblFungi"/>
</dbReference>
<keyword evidence="11" id="KW-1185">Reference proteome</keyword>
<organism evidence="10 11">
    <name type="scientific">Eremothecium gossypii (strain ATCC 10895 / CBS 109.51 / FGSC 9923 / NRRL Y-1056)</name>
    <name type="common">Yeast</name>
    <name type="synonym">Ashbya gossypii</name>
    <dbReference type="NCBI Taxonomy" id="284811"/>
    <lineage>
        <taxon>Eukaryota</taxon>
        <taxon>Fungi</taxon>
        <taxon>Dikarya</taxon>
        <taxon>Ascomycota</taxon>
        <taxon>Saccharomycotina</taxon>
        <taxon>Saccharomycetes</taxon>
        <taxon>Saccharomycetales</taxon>
        <taxon>Saccharomycetaceae</taxon>
        <taxon>Eremothecium</taxon>
    </lineage>
</organism>
<evidence type="ECO:0000256" key="2">
    <source>
        <dbReference type="ARBA" id="ARBA00008444"/>
    </source>
</evidence>
<dbReference type="InterPro" id="IPR005681">
    <property type="entry name" value="Tim23"/>
</dbReference>
<dbReference type="AlphaFoldDB" id="Q75EK9"/>
<feature type="compositionally biased region" description="Basic and acidic residues" evidence="9">
    <location>
        <begin position="26"/>
        <end position="41"/>
    </location>
</feature>
<evidence type="ECO:0000256" key="8">
    <source>
        <dbReference type="RuleBase" id="RU364003"/>
    </source>
</evidence>
<dbReference type="GO" id="GO:0005744">
    <property type="term" value="C:TIM23 mitochondrial import inner membrane translocase complex"/>
    <property type="evidence" value="ECO:0000318"/>
    <property type="project" value="GO_Central"/>
</dbReference>
<dbReference type="OrthoDB" id="159299at2759"/>
<dbReference type="KEGG" id="ago:AGOS_AAR070C"/>
<reference evidence="10 11" key="1">
    <citation type="journal article" date="2004" name="Science">
        <title>The Ashbya gossypii genome as a tool for mapping the ancient Saccharomyces cerevisiae genome.</title>
        <authorList>
            <person name="Dietrich F.S."/>
            <person name="Voegeli S."/>
            <person name="Brachat S."/>
            <person name="Lerch A."/>
            <person name="Gates K."/>
            <person name="Steiner S."/>
            <person name="Mohr C."/>
            <person name="Pohlmann R."/>
            <person name="Luedi P."/>
            <person name="Choi S."/>
            <person name="Wing R.A."/>
            <person name="Flavier A."/>
            <person name="Gaffney T.D."/>
            <person name="Philippsen P."/>
        </authorList>
    </citation>
    <scope>NUCLEOTIDE SEQUENCE [LARGE SCALE GENOMIC DNA]</scope>
    <source>
        <strain evidence="11">ATCC 10895 / CBS 109.51 / FGSC 9923 / NRRL Y-1056</strain>
    </source>
</reference>
<keyword evidence="8" id="KW-0811">Translocation</keyword>
<accession>Q75EK9</accession>
<dbReference type="EMBL" id="AE016814">
    <property type="protein sequence ID" value="AAS50435.1"/>
    <property type="molecule type" value="Genomic_DNA"/>
</dbReference>
<name>Q75EK9_EREGS</name>
<feature type="region of interest" description="Disordered" evidence="9">
    <location>
        <begin position="1"/>
        <end position="47"/>
    </location>
</feature>
<evidence type="ECO:0000256" key="1">
    <source>
        <dbReference type="ARBA" id="ARBA00004448"/>
    </source>
</evidence>
<keyword evidence="8" id="KW-0653">Protein transport</keyword>
<dbReference type="NCBIfam" id="TIGR00983">
    <property type="entry name" value="3a0801s02tim23"/>
    <property type="match status" value="1"/>
</dbReference>
<feature type="compositionally biased region" description="Basic residues" evidence="9">
    <location>
        <begin position="15"/>
        <end position="25"/>
    </location>
</feature>
<keyword evidence="6 8" id="KW-0496">Mitochondrion</keyword>